<dbReference type="PROSITE" id="PS50297">
    <property type="entry name" value="ANK_REP_REGION"/>
    <property type="match status" value="2"/>
</dbReference>
<feature type="repeat" description="ANK" evidence="3">
    <location>
        <begin position="143"/>
        <end position="175"/>
    </location>
</feature>
<dbReference type="PANTHER" id="PTHR24198:SF165">
    <property type="entry name" value="ANKYRIN REPEAT-CONTAINING PROTEIN-RELATED"/>
    <property type="match status" value="1"/>
</dbReference>
<evidence type="ECO:0000256" key="2">
    <source>
        <dbReference type="ARBA" id="ARBA00023043"/>
    </source>
</evidence>
<feature type="repeat" description="ANK" evidence="3">
    <location>
        <begin position="76"/>
        <end position="109"/>
    </location>
</feature>
<dbReference type="PROSITE" id="PS50088">
    <property type="entry name" value="ANK_REPEAT"/>
    <property type="match status" value="3"/>
</dbReference>
<dbReference type="Pfam" id="PF13637">
    <property type="entry name" value="Ank_4"/>
    <property type="match status" value="1"/>
</dbReference>
<proteinExistence type="predicted"/>
<dbReference type="Pfam" id="PF12796">
    <property type="entry name" value="Ank_2"/>
    <property type="match status" value="2"/>
</dbReference>
<dbReference type="InterPro" id="IPR002110">
    <property type="entry name" value="Ankyrin_rpt"/>
</dbReference>
<sequence length="318" mass="36550">MVERVVSLIYDWIRPRSSPELGKILVLSIKKESYPYKFILENFELPFLNAVKIQDLTKVELYLKLGVNVNCASEEDGDTALHIAASNGDYKMVYVILQQHNVNIHMKNKERCVPLHMCLNDSHLAIVNLLLENKANPNSVDRFGNTPLHMAARLSSTKLARLLLKYGAILNIFNVMERTPLHIALLEAPYFLFVEILVSNGAELEHEVGSLPLFLEAVLSCHSYEQLQIIFYLMNKGINVNVIEKFTKKNALHFVAMTCHTPLAIELLKYGVDPEHKDFRGRRPLDVAMEHRNESMCYILENYKTILRLIRRTSTRFL</sequence>
<dbReference type="PRINTS" id="PR01415">
    <property type="entry name" value="ANKYRIN"/>
</dbReference>
<accession>A0AAN7V402</accession>
<protein>
    <recommendedName>
        <fullName evidence="6">Ankyrin repeat protein</fullName>
    </recommendedName>
</protein>
<keyword evidence="5" id="KW-1185">Reference proteome</keyword>
<evidence type="ECO:0000256" key="3">
    <source>
        <dbReference type="PROSITE-ProRule" id="PRU00023"/>
    </source>
</evidence>
<gene>
    <name evidence="4" type="ORF">RI129_010197</name>
</gene>
<keyword evidence="1" id="KW-0677">Repeat</keyword>
<dbReference type="SUPFAM" id="SSF48403">
    <property type="entry name" value="Ankyrin repeat"/>
    <property type="match status" value="1"/>
</dbReference>
<name>A0AAN7V402_9COLE</name>
<evidence type="ECO:0008006" key="6">
    <source>
        <dbReference type="Google" id="ProtNLM"/>
    </source>
</evidence>
<evidence type="ECO:0000256" key="1">
    <source>
        <dbReference type="ARBA" id="ARBA00022737"/>
    </source>
</evidence>
<comment type="caution">
    <text evidence="4">The sequence shown here is derived from an EMBL/GenBank/DDBJ whole genome shotgun (WGS) entry which is preliminary data.</text>
</comment>
<reference evidence="4 5" key="1">
    <citation type="journal article" date="2024" name="Insects">
        <title>An Improved Chromosome-Level Genome Assembly of the Firefly Pyrocoelia pectoralis.</title>
        <authorList>
            <person name="Fu X."/>
            <person name="Meyer-Rochow V.B."/>
            <person name="Ballantyne L."/>
            <person name="Zhu X."/>
        </authorList>
    </citation>
    <scope>NUCLEOTIDE SEQUENCE [LARGE SCALE GENOMIC DNA]</scope>
    <source>
        <strain evidence="4">XCY_ONT2</strain>
    </source>
</reference>
<evidence type="ECO:0000313" key="5">
    <source>
        <dbReference type="Proteomes" id="UP001329430"/>
    </source>
</evidence>
<organism evidence="4 5">
    <name type="scientific">Pyrocoelia pectoralis</name>
    <dbReference type="NCBI Taxonomy" id="417401"/>
    <lineage>
        <taxon>Eukaryota</taxon>
        <taxon>Metazoa</taxon>
        <taxon>Ecdysozoa</taxon>
        <taxon>Arthropoda</taxon>
        <taxon>Hexapoda</taxon>
        <taxon>Insecta</taxon>
        <taxon>Pterygota</taxon>
        <taxon>Neoptera</taxon>
        <taxon>Endopterygota</taxon>
        <taxon>Coleoptera</taxon>
        <taxon>Polyphaga</taxon>
        <taxon>Elateriformia</taxon>
        <taxon>Elateroidea</taxon>
        <taxon>Lampyridae</taxon>
        <taxon>Lampyrinae</taxon>
        <taxon>Pyrocoelia</taxon>
    </lineage>
</organism>
<dbReference type="InterPro" id="IPR036770">
    <property type="entry name" value="Ankyrin_rpt-contain_sf"/>
</dbReference>
<keyword evidence="2 3" id="KW-0040">ANK repeat</keyword>
<dbReference type="EMBL" id="JAVRBK010000007">
    <property type="protein sequence ID" value="KAK5641650.1"/>
    <property type="molecule type" value="Genomic_DNA"/>
</dbReference>
<evidence type="ECO:0000313" key="4">
    <source>
        <dbReference type="EMBL" id="KAK5641650.1"/>
    </source>
</evidence>
<dbReference type="Gene3D" id="1.25.40.20">
    <property type="entry name" value="Ankyrin repeat-containing domain"/>
    <property type="match status" value="3"/>
</dbReference>
<feature type="repeat" description="ANK" evidence="3">
    <location>
        <begin position="110"/>
        <end position="142"/>
    </location>
</feature>
<dbReference type="SMART" id="SM00248">
    <property type="entry name" value="ANK"/>
    <property type="match status" value="8"/>
</dbReference>
<dbReference type="AlphaFoldDB" id="A0AAN7V402"/>
<dbReference type="PANTHER" id="PTHR24198">
    <property type="entry name" value="ANKYRIN REPEAT AND PROTEIN KINASE DOMAIN-CONTAINING PROTEIN"/>
    <property type="match status" value="1"/>
</dbReference>
<dbReference type="Proteomes" id="UP001329430">
    <property type="component" value="Chromosome 7"/>
</dbReference>